<feature type="region of interest" description="Disordered" evidence="1">
    <location>
        <begin position="266"/>
        <end position="289"/>
    </location>
</feature>
<dbReference type="AlphaFoldDB" id="A0AB33WZR6"/>
<name>A0AB33WZR6_9PSED</name>
<dbReference type="InterPro" id="IPR050767">
    <property type="entry name" value="Sel1_AlgK"/>
</dbReference>
<dbReference type="InterPro" id="IPR011990">
    <property type="entry name" value="TPR-like_helical_dom_sf"/>
</dbReference>
<organism evidence="3 4">
    <name type="scientific">Pseudomonas chlororaphis O6</name>
    <dbReference type="NCBI Taxonomy" id="1037915"/>
    <lineage>
        <taxon>Bacteria</taxon>
        <taxon>Pseudomonadati</taxon>
        <taxon>Pseudomonadota</taxon>
        <taxon>Gammaproteobacteria</taxon>
        <taxon>Pseudomonadales</taxon>
        <taxon>Pseudomonadaceae</taxon>
        <taxon>Pseudomonas</taxon>
    </lineage>
</organism>
<dbReference type="EMBL" id="AHOT01000001">
    <property type="protein sequence ID" value="EIM18763.1"/>
    <property type="molecule type" value="Genomic_DNA"/>
</dbReference>
<comment type="caution">
    <text evidence="3">The sequence shown here is derived from an EMBL/GenBank/DDBJ whole genome shotgun (WGS) entry which is preliminary data.</text>
</comment>
<proteinExistence type="predicted"/>
<feature type="compositionally biased region" description="Basic and acidic residues" evidence="1">
    <location>
        <begin position="273"/>
        <end position="289"/>
    </location>
</feature>
<dbReference type="Gene3D" id="1.25.40.10">
    <property type="entry name" value="Tetratricopeptide repeat domain"/>
    <property type="match status" value="1"/>
</dbReference>
<dbReference type="PANTHER" id="PTHR11102">
    <property type="entry name" value="SEL-1-LIKE PROTEIN"/>
    <property type="match status" value="1"/>
</dbReference>
<evidence type="ECO:0000256" key="2">
    <source>
        <dbReference type="SAM" id="SignalP"/>
    </source>
</evidence>
<feature type="chain" id="PRO_5044306074" evidence="2">
    <location>
        <begin position="23"/>
        <end position="289"/>
    </location>
</feature>
<evidence type="ECO:0000313" key="4">
    <source>
        <dbReference type="Proteomes" id="UP000003790"/>
    </source>
</evidence>
<dbReference type="InterPro" id="IPR006597">
    <property type="entry name" value="Sel1-like"/>
</dbReference>
<dbReference type="SMART" id="SM00671">
    <property type="entry name" value="SEL1"/>
    <property type="match status" value="4"/>
</dbReference>
<reference evidence="3 4" key="1">
    <citation type="journal article" date="2012" name="PLoS Genet.">
        <title>Comparative Genomics of Plant-Associated Pseudomonas spp.: Insights into Diversity and Inheritance of Traits Involved in Multitrophic Interactions.</title>
        <authorList>
            <person name="Loper J.E."/>
            <person name="Hassan K.A."/>
            <person name="Mavrodi D.V."/>
            <person name="Davis E.W.II."/>
            <person name="Lim C.K."/>
            <person name="Shaffer B.T."/>
            <person name="Elbourne L.D."/>
            <person name="Stockwell V.O."/>
            <person name="Hartney S.L."/>
            <person name="Breakwell K."/>
            <person name="Henkels M.D."/>
            <person name="Tetu S.G."/>
            <person name="Rangel L.I."/>
            <person name="Kidarsa T.A."/>
            <person name="Wilson N.L."/>
            <person name="van de Mortel J.E."/>
            <person name="Song C."/>
            <person name="Blumhagen R."/>
            <person name="Radune D."/>
            <person name="Hostetler J.B."/>
            <person name="Brinkac L.M."/>
            <person name="Durkin A.S."/>
            <person name="Kluepfel D.A."/>
            <person name="Wechter W.P."/>
            <person name="Anderson A.J."/>
            <person name="Kim Y.C."/>
            <person name="Pierson L.S.III."/>
            <person name="Pierson E.A."/>
            <person name="Lindow S.E."/>
            <person name="Kobayashi D.Y."/>
            <person name="Raaijmakers J.M."/>
            <person name="Weller D.M."/>
            <person name="Thomashow L.S."/>
            <person name="Allen A.E."/>
            <person name="Paulsen I.T."/>
        </authorList>
    </citation>
    <scope>NUCLEOTIDE SEQUENCE [LARGE SCALE GENOMIC DNA]</scope>
    <source>
        <strain evidence="3 4">O6</strain>
    </source>
</reference>
<gene>
    <name evidence="3" type="ORF">PchlO6_6167</name>
</gene>
<evidence type="ECO:0000313" key="3">
    <source>
        <dbReference type="EMBL" id="EIM18763.1"/>
    </source>
</evidence>
<dbReference type="Proteomes" id="UP000003790">
    <property type="component" value="Chromosome"/>
</dbReference>
<feature type="signal peptide" evidence="2">
    <location>
        <begin position="1"/>
        <end position="22"/>
    </location>
</feature>
<dbReference type="Pfam" id="PF08238">
    <property type="entry name" value="Sel1"/>
    <property type="match status" value="4"/>
</dbReference>
<protein>
    <submittedName>
        <fullName evidence="3">Sel1 repeat protein</fullName>
    </submittedName>
</protein>
<accession>A0AB33WZR6</accession>
<dbReference type="PANTHER" id="PTHR11102:SF159">
    <property type="entry name" value="SEL1 REPEAT FAMILY PROTEIN"/>
    <property type="match status" value="1"/>
</dbReference>
<dbReference type="SUPFAM" id="SSF81901">
    <property type="entry name" value="HCP-like"/>
    <property type="match status" value="1"/>
</dbReference>
<evidence type="ECO:0000256" key="1">
    <source>
        <dbReference type="SAM" id="MobiDB-lite"/>
    </source>
</evidence>
<keyword evidence="2" id="KW-0732">Signal</keyword>
<sequence length="289" mass="32640">MMTTIKALLAVVLLGSSGFSMAYDFKCVHEKDTAPPLDQQADQWFKQARVLSKERPADWSKVASLYQQAVEKNHWKAMHNLAELYLRGDGVVKDTNKAIDLYLEMVKLQVPLGYYDMSVMTKRGVGVVQSDRQSVIYLLKAGDVGSPIAQVRLGNIYIYEAKKRDLGVSYLRCAADQNDASANYELAAYYKIVDRNYPVAMHYYQSAAALGLEKGSLLIENTFRDGDFGYVKNEKIASAYSDISSRLYKDPDLRLPNLAKDYPLPPHPIQGYHADKDINWKPTGRDDDY</sequence>